<comment type="caution">
    <text evidence="2">The sequence shown here is derived from an EMBL/GenBank/DDBJ whole genome shotgun (WGS) entry which is preliminary data.</text>
</comment>
<accession>A0ABR7HPS8</accession>
<name>A0ABR7HPS8_9FIRM</name>
<gene>
    <name evidence="2" type="ORF">H8S34_01095</name>
</gene>
<evidence type="ECO:0000256" key="1">
    <source>
        <dbReference type="SAM" id="Phobius"/>
    </source>
</evidence>
<keyword evidence="1" id="KW-1133">Transmembrane helix</keyword>
<evidence type="ECO:0000313" key="2">
    <source>
        <dbReference type="EMBL" id="MBC5729431.1"/>
    </source>
</evidence>
<dbReference type="RefSeq" id="WP_101693527.1">
    <property type="nucleotide sequence ID" value="NZ_JACOPR010000001.1"/>
</dbReference>
<reference evidence="2 3" key="1">
    <citation type="submission" date="2020-08" db="EMBL/GenBank/DDBJ databases">
        <title>Genome public.</title>
        <authorList>
            <person name="Liu C."/>
            <person name="Sun Q."/>
        </authorList>
    </citation>
    <scope>NUCLEOTIDE SEQUENCE [LARGE SCALE GENOMIC DNA]</scope>
    <source>
        <strain evidence="2 3">New-38</strain>
    </source>
</reference>
<feature type="transmembrane region" description="Helical" evidence="1">
    <location>
        <begin position="82"/>
        <end position="101"/>
    </location>
</feature>
<feature type="transmembrane region" description="Helical" evidence="1">
    <location>
        <begin position="29"/>
        <end position="46"/>
    </location>
</feature>
<dbReference type="Proteomes" id="UP000660021">
    <property type="component" value="Unassembled WGS sequence"/>
</dbReference>
<keyword evidence="3" id="KW-1185">Reference proteome</keyword>
<dbReference type="InterPro" id="IPR009709">
    <property type="entry name" value="DUF1290"/>
</dbReference>
<dbReference type="Pfam" id="PF06947">
    <property type="entry name" value="DUF1290"/>
    <property type="match status" value="1"/>
</dbReference>
<dbReference type="EMBL" id="JACOPR010000001">
    <property type="protein sequence ID" value="MBC5729431.1"/>
    <property type="molecule type" value="Genomic_DNA"/>
</dbReference>
<proteinExistence type="predicted"/>
<organism evidence="2 3">
    <name type="scientific">Pseudoflavonifractor hominis</name>
    <dbReference type="NCBI Taxonomy" id="2763059"/>
    <lineage>
        <taxon>Bacteria</taxon>
        <taxon>Bacillati</taxon>
        <taxon>Bacillota</taxon>
        <taxon>Clostridia</taxon>
        <taxon>Eubacteriales</taxon>
        <taxon>Oscillospiraceae</taxon>
        <taxon>Pseudoflavonifractor</taxon>
    </lineage>
</organism>
<evidence type="ECO:0000313" key="3">
    <source>
        <dbReference type="Proteomes" id="UP000660021"/>
    </source>
</evidence>
<feature type="transmembrane region" description="Helical" evidence="1">
    <location>
        <begin position="58"/>
        <end position="76"/>
    </location>
</feature>
<keyword evidence="1" id="KW-0472">Membrane</keyword>
<sequence length="130" mass="14125">MLKLEFIGLAVGLLLGWLCPWTFPASSSLYVAAGLLGALDSAFGGCNARIKGHFKLGIFLSGAIGNTLIAVFLAWLGQKMGIPLYLAAVVVFGTRMFQNFAEIRRELLTNRQKSDKINQDIDSEPFDGTK</sequence>
<keyword evidence="1" id="KW-0812">Transmembrane</keyword>
<feature type="transmembrane region" description="Helical" evidence="1">
    <location>
        <begin position="7"/>
        <end position="23"/>
    </location>
</feature>
<protein>
    <submittedName>
        <fullName evidence="2">Small basic family protein</fullName>
    </submittedName>
</protein>